<dbReference type="RefSeq" id="WP_041102147.1">
    <property type="nucleotide sequence ID" value="NZ_JXLO01000015.1"/>
</dbReference>
<evidence type="ECO:0008006" key="3">
    <source>
        <dbReference type="Google" id="ProtNLM"/>
    </source>
</evidence>
<dbReference type="Proteomes" id="UP000031982">
    <property type="component" value="Unassembled WGS sequence"/>
</dbReference>
<sequence length="125" mass="14595">MRSKLCLFVGIALIFLSGCGSESTSKKFDSAINEVISLENKRLEREKLFREKDVLKREDTGIIVYSDGKYIELIYTIDSTQQIESMFEYNEKENRYTTIPYDKKKLDKIQKDLNKTSYTENIGLK</sequence>
<protein>
    <recommendedName>
        <fullName evidence="3">DUF4467 domain-containing protein</fullName>
    </recommendedName>
</protein>
<name>A0ABR5ANQ7_BACBA</name>
<accession>A0ABR5ANQ7</accession>
<keyword evidence="2" id="KW-1185">Reference proteome</keyword>
<dbReference type="PROSITE" id="PS51257">
    <property type="entry name" value="PROKAR_LIPOPROTEIN"/>
    <property type="match status" value="1"/>
</dbReference>
<comment type="caution">
    <text evidence="1">The sequence shown here is derived from an EMBL/GenBank/DDBJ whole genome shotgun (WGS) entry which is preliminary data.</text>
</comment>
<evidence type="ECO:0000313" key="2">
    <source>
        <dbReference type="Proteomes" id="UP000031982"/>
    </source>
</evidence>
<proteinExistence type="predicted"/>
<organism evidence="1 2">
    <name type="scientific">Bacillus badius</name>
    <dbReference type="NCBI Taxonomy" id="1455"/>
    <lineage>
        <taxon>Bacteria</taxon>
        <taxon>Bacillati</taxon>
        <taxon>Bacillota</taxon>
        <taxon>Bacilli</taxon>
        <taxon>Bacillales</taxon>
        <taxon>Bacillaceae</taxon>
        <taxon>Pseudobacillus</taxon>
    </lineage>
</organism>
<evidence type="ECO:0000313" key="1">
    <source>
        <dbReference type="EMBL" id="KIL72497.1"/>
    </source>
</evidence>
<reference evidence="1 2" key="1">
    <citation type="submission" date="2015-01" db="EMBL/GenBank/DDBJ databases">
        <title>Genome Assembly of Bacillus badius MTCC 1458.</title>
        <authorList>
            <person name="Verma A."/>
            <person name="Khatri I."/>
            <person name="Mual P."/>
            <person name="Subramanian S."/>
            <person name="Krishnamurthi S."/>
        </authorList>
    </citation>
    <scope>NUCLEOTIDE SEQUENCE [LARGE SCALE GENOMIC DNA]</scope>
    <source>
        <strain evidence="1 2">MTCC 1458</strain>
    </source>
</reference>
<gene>
    <name evidence="1" type="ORF">SD77_3497</name>
</gene>
<dbReference type="EMBL" id="JXLP01000034">
    <property type="protein sequence ID" value="KIL72497.1"/>
    <property type="molecule type" value="Genomic_DNA"/>
</dbReference>